<keyword evidence="4" id="KW-0804">Transcription</keyword>
<reference evidence="5" key="1">
    <citation type="journal article" date="2024" name="IScience">
        <title>Strigolactones Initiate the Formation of Haustorium-like Structures in Castilleja.</title>
        <authorList>
            <person name="Buerger M."/>
            <person name="Peterson D."/>
            <person name="Chory J."/>
        </authorList>
    </citation>
    <scope>NUCLEOTIDE SEQUENCE [LARGE SCALE GENOMIC DNA]</scope>
</reference>
<dbReference type="Proteomes" id="UP001632038">
    <property type="component" value="Unassembled WGS sequence"/>
</dbReference>
<name>A0ABD3BX04_9LAMI</name>
<dbReference type="PANTHER" id="PTHR10102:SF1">
    <property type="entry name" value="DNA-DIRECTED RNA POLYMERASE 3, CHLOROPLASTIC"/>
    <property type="match status" value="1"/>
</dbReference>
<evidence type="ECO:0000256" key="2">
    <source>
        <dbReference type="SAM" id="SignalP"/>
    </source>
</evidence>
<feature type="domain" description="DNA-directed RNA polymerase N-terminal" evidence="3">
    <location>
        <begin position="13"/>
        <end position="53"/>
    </location>
</feature>
<dbReference type="PANTHER" id="PTHR10102">
    <property type="entry name" value="DNA-DIRECTED RNA POLYMERASE, MITOCHONDRIAL"/>
    <property type="match status" value="1"/>
</dbReference>
<gene>
    <name evidence="4" type="primary">RPOT3SYL_2</name>
    <name evidence="4" type="ORF">CASFOL_036536</name>
</gene>
<dbReference type="InterPro" id="IPR043502">
    <property type="entry name" value="DNA/RNA_pol_sf"/>
</dbReference>
<keyword evidence="2" id="KW-0732">Signal</keyword>
<evidence type="ECO:0000313" key="4">
    <source>
        <dbReference type="EMBL" id="KAL3621624.1"/>
    </source>
</evidence>
<comment type="function">
    <text evidence="1">DNA-dependent RNA polymerase catalyzes the transcription of DNA into RNA using the four ribonucleoside triphosphates as substrates.</text>
</comment>
<dbReference type="GO" id="GO:0000428">
    <property type="term" value="C:DNA-directed RNA polymerase complex"/>
    <property type="evidence" value="ECO:0007669"/>
    <property type="project" value="UniProtKB-KW"/>
</dbReference>
<sequence length="160" mass="18346">MTPQPLLILRRCYLFLTSFLMRTHGSKRQQNAVKNVPPSQMQKVYEALDTLGNTKRRVDRGILSVVEDPWAKEGYIGGLAARHAVSLPELDSDDAKDIKKLKWNMRKAKKTNQERHSLLCDIELKLPVYDIMKSDSIKDPDTNPNDILANRLVDRLVESF</sequence>
<dbReference type="SUPFAM" id="SSF56672">
    <property type="entry name" value="DNA/RNA polymerases"/>
    <property type="match status" value="1"/>
</dbReference>
<evidence type="ECO:0000313" key="5">
    <source>
        <dbReference type="Proteomes" id="UP001632038"/>
    </source>
</evidence>
<keyword evidence="5" id="KW-1185">Reference proteome</keyword>
<keyword evidence="4" id="KW-0808">Transferase</keyword>
<evidence type="ECO:0000256" key="1">
    <source>
        <dbReference type="ARBA" id="ARBA00004026"/>
    </source>
</evidence>
<dbReference type="AlphaFoldDB" id="A0ABD3BX04"/>
<protein>
    <submittedName>
        <fullName evidence="4">DNA-directed RNA polymerase 3A, chloroplastic</fullName>
        <ecNumber evidence="4">2.7.7.6</ecNumber>
    </submittedName>
</protein>
<dbReference type="EMBL" id="JAVIJP010000066">
    <property type="protein sequence ID" value="KAL3621624.1"/>
    <property type="molecule type" value="Genomic_DNA"/>
</dbReference>
<keyword evidence="4" id="KW-0548">Nucleotidyltransferase</keyword>
<dbReference type="InterPro" id="IPR002092">
    <property type="entry name" value="DNA-dir_Rpol_phage-type"/>
</dbReference>
<dbReference type="GO" id="GO:0003899">
    <property type="term" value="F:DNA-directed RNA polymerase activity"/>
    <property type="evidence" value="ECO:0007669"/>
    <property type="project" value="UniProtKB-EC"/>
</dbReference>
<organism evidence="4 5">
    <name type="scientific">Castilleja foliolosa</name>
    <dbReference type="NCBI Taxonomy" id="1961234"/>
    <lineage>
        <taxon>Eukaryota</taxon>
        <taxon>Viridiplantae</taxon>
        <taxon>Streptophyta</taxon>
        <taxon>Embryophyta</taxon>
        <taxon>Tracheophyta</taxon>
        <taxon>Spermatophyta</taxon>
        <taxon>Magnoliopsida</taxon>
        <taxon>eudicotyledons</taxon>
        <taxon>Gunneridae</taxon>
        <taxon>Pentapetalae</taxon>
        <taxon>asterids</taxon>
        <taxon>lamiids</taxon>
        <taxon>Lamiales</taxon>
        <taxon>Orobanchaceae</taxon>
        <taxon>Pedicularideae</taxon>
        <taxon>Castillejinae</taxon>
        <taxon>Castilleja</taxon>
    </lineage>
</organism>
<keyword evidence="4" id="KW-0240">DNA-directed RNA polymerase</keyword>
<accession>A0ABD3BX04</accession>
<dbReference type="InterPro" id="IPR029262">
    <property type="entry name" value="RPOL_N"/>
</dbReference>
<comment type="caution">
    <text evidence="4">The sequence shown here is derived from an EMBL/GenBank/DDBJ whole genome shotgun (WGS) entry which is preliminary data.</text>
</comment>
<proteinExistence type="predicted"/>
<evidence type="ECO:0000259" key="3">
    <source>
        <dbReference type="Pfam" id="PF14700"/>
    </source>
</evidence>
<feature type="signal peptide" evidence="2">
    <location>
        <begin position="1"/>
        <end position="25"/>
    </location>
</feature>
<feature type="chain" id="PRO_5044856953" evidence="2">
    <location>
        <begin position="26"/>
        <end position="160"/>
    </location>
</feature>
<dbReference type="EC" id="2.7.7.6" evidence="4"/>
<dbReference type="Pfam" id="PF14700">
    <property type="entry name" value="RPOL_N"/>
    <property type="match status" value="1"/>
</dbReference>